<feature type="compositionally biased region" description="Low complexity" evidence="5">
    <location>
        <begin position="160"/>
        <end position="172"/>
    </location>
</feature>
<dbReference type="GO" id="GO:0005507">
    <property type="term" value="F:copper ion binding"/>
    <property type="evidence" value="ECO:0007669"/>
    <property type="project" value="InterPro"/>
</dbReference>
<accession>A0A078MU77</accession>
<dbReference type="PATRIC" id="fig|1461584.3.peg.2350"/>
<dbReference type="PANTHER" id="PTHR34820:SF4">
    <property type="entry name" value="INNER MEMBRANE PROTEIN YEBZ"/>
    <property type="match status" value="1"/>
</dbReference>
<dbReference type="GO" id="GO:0046688">
    <property type="term" value="P:response to copper ion"/>
    <property type="evidence" value="ECO:0007669"/>
    <property type="project" value="InterPro"/>
</dbReference>
<feature type="region of interest" description="Disordered" evidence="5">
    <location>
        <begin position="150"/>
        <end position="202"/>
    </location>
</feature>
<evidence type="ECO:0000259" key="7">
    <source>
        <dbReference type="Pfam" id="PF04234"/>
    </source>
</evidence>
<reference evidence="8" key="1">
    <citation type="submission" date="2014-07" db="EMBL/GenBank/DDBJ databases">
        <authorList>
            <person name="Urmite Genomes Urmite Genomes"/>
        </authorList>
    </citation>
    <scope>NUCLEOTIDE SEQUENCE</scope>
    <source>
        <strain evidence="8">11W110_air</strain>
    </source>
</reference>
<feature type="transmembrane region" description="Helical" evidence="6">
    <location>
        <begin position="209"/>
        <end position="230"/>
    </location>
</feature>
<keyword evidence="2" id="KW-0479">Metal-binding</keyword>
<dbReference type="Pfam" id="PF04234">
    <property type="entry name" value="CopC"/>
    <property type="match status" value="1"/>
</dbReference>
<sequence>MTHHSTASRGTPAATTTVLAAPLRPLSTPDAVLRLIGALMLALATVAAGLAATLATAPTALAHDQLISANPADGDVLAEPPAAVELVFSAELMDLGNEIRVEDAAGADVTGGELQLQRETLTQPLAALEDGTYEVTWRAVSSDGHPITGSFGFQVGSGGADNPAADAAPGQDQAGGGTGTASPDTAEASPNAEAGGASARGDGSGLPGWVPAAGLGGLAGIGIYAAAVWLRRRSRRGTD</sequence>
<dbReference type="InterPro" id="IPR014755">
    <property type="entry name" value="Cu-Rt/internalin_Ig-like"/>
</dbReference>
<comment type="subcellular location">
    <subcellularLocation>
        <location evidence="1">Cell envelope</location>
    </subcellularLocation>
</comment>
<evidence type="ECO:0000256" key="1">
    <source>
        <dbReference type="ARBA" id="ARBA00004196"/>
    </source>
</evidence>
<dbReference type="InterPro" id="IPR032694">
    <property type="entry name" value="CopC/D"/>
</dbReference>
<proteinExistence type="predicted"/>
<feature type="compositionally biased region" description="Low complexity" evidence="5">
    <location>
        <begin position="192"/>
        <end position="201"/>
    </location>
</feature>
<dbReference type="PANTHER" id="PTHR34820">
    <property type="entry name" value="INNER MEMBRANE PROTEIN YEBZ"/>
    <property type="match status" value="1"/>
</dbReference>
<evidence type="ECO:0000256" key="3">
    <source>
        <dbReference type="ARBA" id="ARBA00022729"/>
    </source>
</evidence>
<evidence type="ECO:0000256" key="5">
    <source>
        <dbReference type="SAM" id="MobiDB-lite"/>
    </source>
</evidence>
<dbReference type="GO" id="GO:0006825">
    <property type="term" value="P:copper ion transport"/>
    <property type="evidence" value="ECO:0007669"/>
    <property type="project" value="InterPro"/>
</dbReference>
<keyword evidence="3" id="KW-0732">Signal</keyword>
<dbReference type="InterPro" id="IPR014756">
    <property type="entry name" value="Ig_E-set"/>
</dbReference>
<dbReference type="SUPFAM" id="SSF81296">
    <property type="entry name" value="E set domains"/>
    <property type="match status" value="1"/>
</dbReference>
<dbReference type="EMBL" id="LN483071">
    <property type="protein sequence ID" value="CEA09012.1"/>
    <property type="molecule type" value="Genomic_DNA"/>
</dbReference>
<feature type="domain" description="CopC" evidence="7">
    <location>
        <begin position="63"/>
        <end position="155"/>
    </location>
</feature>
<protein>
    <submittedName>
        <fullName evidence="8">Copper resistance protein C</fullName>
    </submittedName>
</protein>
<gene>
    <name evidence="8" type="primary">copC_2</name>
    <name evidence="8" type="ORF">BN1051_02375</name>
</gene>
<keyword evidence="6" id="KW-0472">Membrane</keyword>
<dbReference type="InterPro" id="IPR007348">
    <property type="entry name" value="CopC_dom"/>
</dbReference>
<dbReference type="GO" id="GO:0042597">
    <property type="term" value="C:periplasmic space"/>
    <property type="evidence" value="ECO:0007669"/>
    <property type="project" value="InterPro"/>
</dbReference>
<evidence type="ECO:0000256" key="4">
    <source>
        <dbReference type="ARBA" id="ARBA00023008"/>
    </source>
</evidence>
<keyword evidence="4" id="KW-0186">Copper</keyword>
<keyword evidence="6" id="KW-1133">Transmembrane helix</keyword>
<name>A0A078MU77_9MICC</name>
<dbReference type="GO" id="GO:0030313">
    <property type="term" value="C:cell envelope"/>
    <property type="evidence" value="ECO:0007669"/>
    <property type="project" value="UniProtKB-SubCell"/>
</dbReference>
<evidence type="ECO:0000256" key="2">
    <source>
        <dbReference type="ARBA" id="ARBA00022723"/>
    </source>
</evidence>
<evidence type="ECO:0000256" key="6">
    <source>
        <dbReference type="SAM" id="Phobius"/>
    </source>
</evidence>
<evidence type="ECO:0000313" key="8">
    <source>
        <dbReference type="EMBL" id="CEA09012.1"/>
    </source>
</evidence>
<dbReference type="Gene3D" id="2.60.40.1220">
    <property type="match status" value="1"/>
</dbReference>
<dbReference type="GO" id="GO:0005886">
    <property type="term" value="C:plasma membrane"/>
    <property type="evidence" value="ECO:0007669"/>
    <property type="project" value="TreeGrafter"/>
</dbReference>
<organism evidence="8">
    <name type="scientific">Arthrobacter saudimassiliensis</name>
    <dbReference type="NCBI Taxonomy" id="1461584"/>
    <lineage>
        <taxon>Bacteria</taxon>
        <taxon>Bacillati</taxon>
        <taxon>Actinomycetota</taxon>
        <taxon>Actinomycetes</taxon>
        <taxon>Micrococcales</taxon>
        <taxon>Micrococcaceae</taxon>
        <taxon>Arthrobacter</taxon>
    </lineage>
</organism>
<feature type="transmembrane region" description="Helical" evidence="6">
    <location>
        <begin position="32"/>
        <end position="55"/>
    </location>
</feature>
<dbReference type="AlphaFoldDB" id="A0A078MU77"/>
<keyword evidence="6" id="KW-0812">Transmembrane</keyword>